<protein>
    <submittedName>
        <fullName evidence="4">Amidohydrolase</fullName>
    </submittedName>
</protein>
<name>A0A1X0DTZ4_9MYCO</name>
<dbReference type="SUPFAM" id="SSF51556">
    <property type="entry name" value="Metallo-dependent hydrolases"/>
    <property type="match status" value="1"/>
</dbReference>
<dbReference type="Proteomes" id="UP000466523">
    <property type="component" value="Unassembled WGS sequence"/>
</dbReference>
<dbReference type="Gene3D" id="3.20.20.140">
    <property type="entry name" value="Metal-dependent hydrolases"/>
    <property type="match status" value="1"/>
</dbReference>
<evidence type="ECO:0000313" key="5">
    <source>
        <dbReference type="Proteomes" id="UP000192713"/>
    </source>
</evidence>
<keyword evidence="4" id="KW-0378">Hydrolase</keyword>
<organism evidence="4 5">
    <name type="scientific">Mycolicibacter kumamotonensis</name>
    <dbReference type="NCBI Taxonomy" id="354243"/>
    <lineage>
        <taxon>Bacteria</taxon>
        <taxon>Bacillati</taxon>
        <taxon>Actinomycetota</taxon>
        <taxon>Actinomycetes</taxon>
        <taxon>Mycobacteriales</taxon>
        <taxon>Mycobacteriaceae</taxon>
        <taxon>Mycolicibacter</taxon>
    </lineage>
</organism>
<comment type="caution">
    <text evidence="4">The sequence shown here is derived from an EMBL/GenBank/DDBJ whole genome shotgun (WGS) entry which is preliminary data.</text>
</comment>
<dbReference type="RefSeq" id="WP_083082978.1">
    <property type="nucleotide sequence ID" value="NZ_JAACYR010000011.1"/>
</dbReference>
<dbReference type="Proteomes" id="UP000192713">
    <property type="component" value="Unassembled WGS sequence"/>
</dbReference>
<dbReference type="Pfam" id="PF04909">
    <property type="entry name" value="Amidohydro_2"/>
    <property type="match status" value="1"/>
</dbReference>
<evidence type="ECO:0000256" key="1">
    <source>
        <dbReference type="ARBA" id="ARBA00023239"/>
    </source>
</evidence>
<dbReference type="EMBL" id="MVHU01000052">
    <property type="protein sequence ID" value="ORA75871.1"/>
    <property type="molecule type" value="Genomic_DNA"/>
</dbReference>
<keyword evidence="1" id="KW-0456">Lyase</keyword>
<feature type="domain" description="Amidohydrolase-related" evidence="2">
    <location>
        <begin position="20"/>
        <end position="269"/>
    </location>
</feature>
<reference evidence="4 5" key="1">
    <citation type="submission" date="2017-02" db="EMBL/GenBank/DDBJ databases">
        <title>The new phylogeny of genus Mycobacterium.</title>
        <authorList>
            <person name="Tortoli E."/>
            <person name="Trovato A."/>
            <person name="Cirillo D.M."/>
        </authorList>
    </citation>
    <scope>NUCLEOTIDE SEQUENCE [LARGE SCALE GENOMIC DNA]</scope>
    <source>
        <strain evidence="4 5">DSM 45093</strain>
    </source>
</reference>
<evidence type="ECO:0000313" key="3">
    <source>
        <dbReference type="EMBL" id="NDJ88452.1"/>
    </source>
</evidence>
<evidence type="ECO:0000313" key="6">
    <source>
        <dbReference type="Proteomes" id="UP000466523"/>
    </source>
</evidence>
<accession>A0A1X0DTZ4</accession>
<dbReference type="InterPro" id="IPR006680">
    <property type="entry name" value="Amidohydro-rel"/>
</dbReference>
<dbReference type="InterPro" id="IPR032466">
    <property type="entry name" value="Metal_Hydrolase"/>
</dbReference>
<gene>
    <name evidence="4" type="ORF">BST28_21390</name>
    <name evidence="3" type="ORF">GWR20_04655</name>
</gene>
<sequence>MRAIDCLVNVHFGEREQPAWMTKTRDDYFKGPKSMFEPADMSALLDEMDANGVSKAVLMDSLVTPSVTARKFVEAKPDRFVLAMGGVNLLRPVPALRELSAVVNDLPVVYAVVGPSFWGDGQYPPSDAVYYPLYAKCAELDLPLCVNTGIPGPPIPGEVQHPIHLDRVCVRFPELRLCMIHGADPWWEVAIRMLIKYRNLRLMTSAWSPKRLPETLLHFMRTRGAEKIIFASDWPVLRMNRVVPEALGLDLPPEVLDNYLYRNAHEFFFGDHKEQ</sequence>
<proteinExistence type="predicted"/>
<dbReference type="InterPro" id="IPR032465">
    <property type="entry name" value="ACMSD"/>
</dbReference>
<evidence type="ECO:0000259" key="2">
    <source>
        <dbReference type="Pfam" id="PF04909"/>
    </source>
</evidence>
<dbReference type="GO" id="GO:0016787">
    <property type="term" value="F:hydrolase activity"/>
    <property type="evidence" value="ECO:0007669"/>
    <property type="project" value="UniProtKB-KW"/>
</dbReference>
<dbReference type="PANTHER" id="PTHR21240:SF19">
    <property type="entry name" value="CATALYTIC_ HYDROLASE"/>
    <property type="match status" value="1"/>
</dbReference>
<dbReference type="PANTHER" id="PTHR21240">
    <property type="entry name" value="2-AMINO-3-CARBOXYLMUCONATE-6-SEMIALDEHYDE DECARBOXYLASE"/>
    <property type="match status" value="1"/>
</dbReference>
<dbReference type="AlphaFoldDB" id="A0A1X0DTZ4"/>
<evidence type="ECO:0000313" key="4">
    <source>
        <dbReference type="EMBL" id="ORA75871.1"/>
    </source>
</evidence>
<reference evidence="3 6" key="2">
    <citation type="submission" date="2020-01" db="EMBL/GenBank/DDBJ databases">
        <authorList>
            <person name="Sanchez-Estrada R."/>
            <person name="Gonzalez-Y-Merchand J.A."/>
            <person name="Rivera-Gutierrez S."/>
        </authorList>
    </citation>
    <scope>NUCLEOTIDE SEQUENCE [LARGE SCALE GENOMIC DNA]</scope>
    <source>
        <strain evidence="3 6">CST 7247</strain>
    </source>
</reference>
<dbReference type="EMBL" id="JAACYR010000011">
    <property type="protein sequence ID" value="NDJ88452.1"/>
    <property type="molecule type" value="Genomic_DNA"/>
</dbReference>
<dbReference type="GO" id="GO:0016831">
    <property type="term" value="F:carboxy-lyase activity"/>
    <property type="evidence" value="ECO:0007669"/>
    <property type="project" value="InterPro"/>
</dbReference>